<dbReference type="InterPro" id="IPR012839">
    <property type="entry name" value="Organic_radical_activase"/>
</dbReference>
<dbReference type="EC" id="1.97.1.4" evidence="11"/>
<evidence type="ECO:0000313" key="12">
    <source>
        <dbReference type="Proteomes" id="UP001238163"/>
    </source>
</evidence>
<dbReference type="PROSITE" id="PS51379">
    <property type="entry name" value="4FE4S_FER_2"/>
    <property type="match status" value="1"/>
</dbReference>
<gene>
    <name evidence="11" type="ORF">J3R75_002762</name>
</gene>
<dbReference type="PROSITE" id="PS01087">
    <property type="entry name" value="RADICAL_ACTIVATING"/>
    <property type="match status" value="1"/>
</dbReference>
<evidence type="ECO:0000256" key="5">
    <source>
        <dbReference type="ARBA" id="ARBA00022723"/>
    </source>
</evidence>
<dbReference type="AlphaFoldDB" id="A0AAE3VHU1"/>
<dbReference type="SUPFAM" id="SSF102114">
    <property type="entry name" value="Radical SAM enzymes"/>
    <property type="match status" value="1"/>
</dbReference>
<evidence type="ECO:0000313" key="11">
    <source>
        <dbReference type="EMBL" id="MDQ0290655.1"/>
    </source>
</evidence>
<dbReference type="Proteomes" id="UP001238163">
    <property type="component" value="Unassembled WGS sequence"/>
</dbReference>
<keyword evidence="11" id="KW-0670">Pyruvate</keyword>
<feature type="domain" description="Radical SAM core" evidence="10">
    <location>
        <begin position="15"/>
        <end position="284"/>
    </location>
</feature>
<dbReference type="InterPro" id="IPR017900">
    <property type="entry name" value="4Fe4S_Fe_S_CS"/>
</dbReference>
<dbReference type="Gene3D" id="3.20.20.70">
    <property type="entry name" value="Aldolase class I"/>
    <property type="match status" value="1"/>
</dbReference>
<accession>A0AAE3VHU1</accession>
<reference evidence="11" key="1">
    <citation type="submission" date="2023-07" db="EMBL/GenBank/DDBJ databases">
        <title>Genomic Encyclopedia of Type Strains, Phase IV (KMG-IV): sequencing the most valuable type-strain genomes for metagenomic binning, comparative biology and taxonomic classification.</title>
        <authorList>
            <person name="Goeker M."/>
        </authorList>
    </citation>
    <scope>NUCLEOTIDE SEQUENCE</scope>
    <source>
        <strain evidence="11">DSM 24202</strain>
    </source>
</reference>
<dbReference type="SUPFAM" id="SSF54862">
    <property type="entry name" value="4Fe-4S ferredoxins"/>
    <property type="match status" value="1"/>
</dbReference>
<keyword evidence="8" id="KW-0411">Iron-sulfur</keyword>
<dbReference type="GO" id="GO:0016829">
    <property type="term" value="F:lyase activity"/>
    <property type="evidence" value="ECO:0007669"/>
    <property type="project" value="UniProtKB-KW"/>
</dbReference>
<sequence length="284" mass="31312">MSRGLIFEVREFCLHDGPGIRTTVFFKGCPLRCPWCHNPEGLSFAPQLLIAPQSCIHCDACKRVCPRQPGEPCRACGACSKVCPQGCRRLCGVWREPAELAAELLRDRDFFLNNGGGISFSGGEPLAQADFLLELCPLLKPVHLAIETSGYAPLATYQRVVEHMDLVFQDLKHADPAEHRRLTGVDNAPILRNLAWLKESGHAFIARIPLIPGVTDSEDNQRRCADLLSGPSGMLRVELLPYHLGAGSKYAMAGLKYQPGFDEHAAVLPRPDLFQDRGLQCVVM</sequence>
<keyword evidence="11" id="KW-0456">Lyase</keyword>
<dbReference type="EMBL" id="JAUSVL010000001">
    <property type="protein sequence ID" value="MDQ0290655.1"/>
    <property type="molecule type" value="Genomic_DNA"/>
</dbReference>
<keyword evidence="6 11" id="KW-0560">Oxidoreductase</keyword>
<organism evidence="11 12">
    <name type="scientific">Oligosphaera ethanolica</name>
    <dbReference type="NCBI Taxonomy" id="760260"/>
    <lineage>
        <taxon>Bacteria</taxon>
        <taxon>Pseudomonadati</taxon>
        <taxon>Lentisphaerota</taxon>
        <taxon>Oligosphaeria</taxon>
        <taxon>Oligosphaerales</taxon>
        <taxon>Oligosphaeraceae</taxon>
        <taxon>Oligosphaera</taxon>
    </lineage>
</organism>
<evidence type="ECO:0000256" key="1">
    <source>
        <dbReference type="ARBA" id="ARBA00001966"/>
    </source>
</evidence>
<dbReference type="InterPro" id="IPR040074">
    <property type="entry name" value="BssD/PflA/YjjW"/>
</dbReference>
<name>A0AAE3VHU1_9BACT</name>
<keyword evidence="5" id="KW-0479">Metal-binding</keyword>
<dbReference type="InterPro" id="IPR017896">
    <property type="entry name" value="4Fe4S_Fe-S-bd"/>
</dbReference>
<dbReference type="PROSITE" id="PS00198">
    <property type="entry name" value="4FE4S_FER_1"/>
    <property type="match status" value="1"/>
</dbReference>
<dbReference type="InterPro" id="IPR058240">
    <property type="entry name" value="rSAM_sf"/>
</dbReference>
<evidence type="ECO:0000256" key="8">
    <source>
        <dbReference type="ARBA" id="ARBA00023014"/>
    </source>
</evidence>
<dbReference type="SFLD" id="SFLDG01066">
    <property type="entry name" value="organic_radical-activating_enz"/>
    <property type="match status" value="1"/>
</dbReference>
<evidence type="ECO:0000256" key="7">
    <source>
        <dbReference type="ARBA" id="ARBA00023004"/>
    </source>
</evidence>
<dbReference type="PANTHER" id="PTHR30352:SF4">
    <property type="entry name" value="PYRUVATE FORMATE-LYASE 2-ACTIVATING ENZYME"/>
    <property type="match status" value="1"/>
</dbReference>
<keyword evidence="12" id="KW-1185">Reference proteome</keyword>
<dbReference type="InterPro" id="IPR013785">
    <property type="entry name" value="Aldolase_TIM"/>
</dbReference>
<evidence type="ECO:0000256" key="3">
    <source>
        <dbReference type="ARBA" id="ARBA00022485"/>
    </source>
</evidence>
<dbReference type="GO" id="GO:0043365">
    <property type="term" value="F:[formate-C-acetyltransferase]-activating enzyme activity"/>
    <property type="evidence" value="ECO:0007669"/>
    <property type="project" value="UniProtKB-EC"/>
</dbReference>
<feature type="domain" description="4Fe-4S ferredoxin-type" evidence="9">
    <location>
        <begin position="62"/>
        <end position="93"/>
    </location>
</feature>
<dbReference type="PROSITE" id="PS51918">
    <property type="entry name" value="RADICAL_SAM"/>
    <property type="match status" value="1"/>
</dbReference>
<dbReference type="SFLD" id="SFLDG01118">
    <property type="entry name" value="activating_enzymes__group_2"/>
    <property type="match status" value="1"/>
</dbReference>
<dbReference type="GO" id="GO:0046872">
    <property type="term" value="F:metal ion binding"/>
    <property type="evidence" value="ECO:0007669"/>
    <property type="project" value="UniProtKB-KW"/>
</dbReference>
<evidence type="ECO:0000259" key="9">
    <source>
        <dbReference type="PROSITE" id="PS51379"/>
    </source>
</evidence>
<comment type="cofactor">
    <cofactor evidence="1">
        <name>[4Fe-4S] cluster</name>
        <dbReference type="ChEBI" id="CHEBI:49883"/>
    </cofactor>
</comment>
<dbReference type="InterPro" id="IPR034457">
    <property type="entry name" value="Organic_radical-activating"/>
</dbReference>
<keyword evidence="4" id="KW-0949">S-adenosyl-L-methionine</keyword>
<protein>
    <submittedName>
        <fullName evidence="11">Pyruvate formate lyase activating enzyme</fullName>
        <ecNumber evidence="11">1.97.1.4</ecNumber>
    </submittedName>
</protein>
<keyword evidence="3" id="KW-0004">4Fe-4S</keyword>
<dbReference type="SFLD" id="SFLDS00029">
    <property type="entry name" value="Radical_SAM"/>
    <property type="match status" value="1"/>
</dbReference>
<comment type="caution">
    <text evidence="11">The sequence shown here is derived from an EMBL/GenBank/DDBJ whole genome shotgun (WGS) entry which is preliminary data.</text>
</comment>
<dbReference type="InterPro" id="IPR001989">
    <property type="entry name" value="Radical_activat_CS"/>
</dbReference>
<dbReference type="Pfam" id="PF04055">
    <property type="entry name" value="Radical_SAM"/>
    <property type="match status" value="1"/>
</dbReference>
<dbReference type="PANTHER" id="PTHR30352">
    <property type="entry name" value="PYRUVATE FORMATE-LYASE-ACTIVATING ENZYME"/>
    <property type="match status" value="1"/>
</dbReference>
<dbReference type="PIRSF" id="PIRSF000371">
    <property type="entry name" value="PFL_act_enz"/>
    <property type="match status" value="1"/>
</dbReference>
<evidence type="ECO:0000256" key="2">
    <source>
        <dbReference type="ARBA" id="ARBA00009777"/>
    </source>
</evidence>
<dbReference type="InterPro" id="IPR007197">
    <property type="entry name" value="rSAM"/>
</dbReference>
<dbReference type="GO" id="GO:0051539">
    <property type="term" value="F:4 iron, 4 sulfur cluster binding"/>
    <property type="evidence" value="ECO:0007669"/>
    <property type="project" value="UniProtKB-KW"/>
</dbReference>
<dbReference type="NCBIfam" id="TIGR02494">
    <property type="entry name" value="PFLE_PFLC"/>
    <property type="match status" value="1"/>
</dbReference>
<dbReference type="RefSeq" id="WP_307262354.1">
    <property type="nucleotide sequence ID" value="NZ_JAUSVL010000001.1"/>
</dbReference>
<keyword evidence="7" id="KW-0408">Iron</keyword>
<evidence type="ECO:0000256" key="4">
    <source>
        <dbReference type="ARBA" id="ARBA00022691"/>
    </source>
</evidence>
<comment type="similarity">
    <text evidence="2">Belongs to the organic radical-activating enzymes family.</text>
</comment>
<proteinExistence type="inferred from homology"/>
<evidence type="ECO:0000256" key="6">
    <source>
        <dbReference type="ARBA" id="ARBA00023002"/>
    </source>
</evidence>
<evidence type="ECO:0000259" key="10">
    <source>
        <dbReference type="PROSITE" id="PS51918"/>
    </source>
</evidence>